<protein>
    <submittedName>
        <fullName evidence="1">CRISPR-associated protein Cse3</fullName>
    </submittedName>
</protein>
<dbReference type="AlphaFoldDB" id="A0A512H9E2"/>
<dbReference type="SUPFAM" id="SSF117987">
    <property type="entry name" value="CRISPR-associated protein"/>
    <property type="match status" value="1"/>
</dbReference>
<evidence type="ECO:0000313" key="1">
    <source>
        <dbReference type="EMBL" id="GEO82010.1"/>
    </source>
</evidence>
<dbReference type="Pfam" id="PF08798">
    <property type="entry name" value="CRISPR_assoc"/>
    <property type="match status" value="1"/>
</dbReference>
<organism evidence="1 2">
    <name type="scientific">Pararhodospirillum oryzae</name>
    <dbReference type="NCBI Taxonomy" id="478448"/>
    <lineage>
        <taxon>Bacteria</taxon>
        <taxon>Pseudomonadati</taxon>
        <taxon>Pseudomonadota</taxon>
        <taxon>Alphaproteobacteria</taxon>
        <taxon>Rhodospirillales</taxon>
        <taxon>Rhodospirillaceae</taxon>
        <taxon>Pararhodospirillum</taxon>
    </lineage>
</organism>
<dbReference type="EMBL" id="BJZO01000056">
    <property type="protein sequence ID" value="GEO82010.1"/>
    <property type="molecule type" value="Genomic_DNA"/>
</dbReference>
<reference evidence="1 2" key="1">
    <citation type="submission" date="2019-07" db="EMBL/GenBank/DDBJ databases">
        <title>Whole genome shotgun sequence of Rhodospirillum oryzae NBRC 107573.</title>
        <authorList>
            <person name="Hosoyama A."/>
            <person name="Uohara A."/>
            <person name="Ohji S."/>
            <person name="Ichikawa N."/>
        </authorList>
    </citation>
    <scope>NUCLEOTIDE SEQUENCE [LARGE SCALE GENOMIC DNA]</scope>
    <source>
        <strain evidence="1 2">NBRC 107573</strain>
    </source>
</reference>
<evidence type="ECO:0000313" key="2">
    <source>
        <dbReference type="Proteomes" id="UP000321567"/>
    </source>
</evidence>
<dbReference type="InterPro" id="IPR010179">
    <property type="entry name" value="CRISPR-assoc_prot_Cse3"/>
</dbReference>
<dbReference type="RefSeq" id="WP_147164027.1">
    <property type="nucleotide sequence ID" value="NZ_BJZO01000056.1"/>
</dbReference>
<dbReference type="OrthoDB" id="9795689at2"/>
<dbReference type="Gene3D" id="3.30.70.1210">
    <property type="entry name" value="Crispr-associated protein, domain 2"/>
    <property type="match status" value="1"/>
</dbReference>
<dbReference type="SMART" id="SM01101">
    <property type="entry name" value="CRISPR_assoc"/>
    <property type="match status" value="1"/>
</dbReference>
<proteinExistence type="predicted"/>
<keyword evidence="2" id="KW-1185">Reference proteome</keyword>
<comment type="caution">
    <text evidence="1">The sequence shown here is derived from an EMBL/GenBank/DDBJ whole genome shotgun (WGS) entry which is preliminary data.</text>
</comment>
<dbReference type="Proteomes" id="UP000321567">
    <property type="component" value="Unassembled WGS sequence"/>
</dbReference>
<sequence length="240" mass="26505">MTALHLACLPLLLPDVHRWAARRGLGGDEGRALHHLLAETFGKGVAQPFRLMVGTGGSVANVYAYTPHDATALRATARETGLPDALAVCDPTRLDTKEMPSHWREGRRLAFDLKARPVRRLVKPAGAFSKGAEIDAYVLEVLRRFPDGPPQDAPPLRREEVYRDWLAHRLAGAARLEEVRLAAFHRQPAWRGAQRVDGPEVTFHGHLVVEKEASFARLLATGVGRHAAYGYGMLLLRPAR</sequence>
<name>A0A512H9E2_9PROT</name>
<gene>
    <name evidence="1" type="ORF">ROR02_21410</name>
</gene>
<accession>A0A512H9E2</accession>